<dbReference type="Gene3D" id="1.10.260.50">
    <property type="match status" value="1"/>
</dbReference>
<dbReference type="AlphaFoldDB" id="A0A4P6YS80"/>
<dbReference type="GO" id="GO:0031071">
    <property type="term" value="F:cysteine desulfurase activity"/>
    <property type="evidence" value="ECO:0007669"/>
    <property type="project" value="UniProtKB-ARBA"/>
</dbReference>
<dbReference type="RefSeq" id="WP_133362623.1">
    <property type="nucleotide sequence ID" value="NZ_CP037940.1"/>
</dbReference>
<accession>A0A4P6YS80</accession>
<comment type="similarity">
    <text evidence="2">Belongs to the class-V pyridoxal-phosphate-dependent aminotransferase family. NifS/IscS subfamily.</text>
</comment>
<dbReference type="GO" id="GO:0046872">
    <property type="term" value="F:metal ion binding"/>
    <property type="evidence" value="ECO:0007669"/>
    <property type="project" value="UniProtKB-KW"/>
</dbReference>
<dbReference type="Pfam" id="PF00266">
    <property type="entry name" value="Aminotran_5"/>
    <property type="match status" value="1"/>
</dbReference>
<evidence type="ECO:0000313" key="10">
    <source>
        <dbReference type="Proteomes" id="UP000292886"/>
    </source>
</evidence>
<dbReference type="InterPro" id="IPR000192">
    <property type="entry name" value="Aminotrans_V_dom"/>
</dbReference>
<keyword evidence="5" id="KW-0408">Iron</keyword>
<dbReference type="SUPFAM" id="SSF53383">
    <property type="entry name" value="PLP-dependent transferases"/>
    <property type="match status" value="1"/>
</dbReference>
<dbReference type="Gene3D" id="3.40.640.10">
    <property type="entry name" value="Type I PLP-dependent aspartate aminotransferase-like (Major domain)"/>
    <property type="match status" value="1"/>
</dbReference>
<evidence type="ECO:0000256" key="7">
    <source>
        <dbReference type="RuleBase" id="RU004504"/>
    </source>
</evidence>
<dbReference type="InterPro" id="IPR015424">
    <property type="entry name" value="PyrdxlP-dep_Trfase"/>
</dbReference>
<name>A0A4P6YS80_9LACO</name>
<dbReference type="Gene3D" id="3.90.1150.10">
    <property type="entry name" value="Aspartate Aminotransferase, domain 1"/>
    <property type="match status" value="1"/>
</dbReference>
<feature type="domain" description="Aminotransferase class V" evidence="8">
    <location>
        <begin position="2"/>
        <end position="365"/>
    </location>
</feature>
<dbReference type="GO" id="GO:0051536">
    <property type="term" value="F:iron-sulfur cluster binding"/>
    <property type="evidence" value="ECO:0007669"/>
    <property type="project" value="UniProtKB-KW"/>
</dbReference>
<evidence type="ECO:0000259" key="8">
    <source>
        <dbReference type="Pfam" id="PF00266"/>
    </source>
</evidence>
<gene>
    <name evidence="9" type="ORF">EQG49_03265</name>
</gene>
<comment type="cofactor">
    <cofactor evidence="1 7">
        <name>pyridoxal 5'-phosphate</name>
        <dbReference type="ChEBI" id="CHEBI:597326"/>
    </cofactor>
</comment>
<dbReference type="Proteomes" id="UP000292886">
    <property type="component" value="Chromosome"/>
</dbReference>
<evidence type="ECO:0000256" key="6">
    <source>
        <dbReference type="ARBA" id="ARBA00023014"/>
    </source>
</evidence>
<proteinExistence type="inferred from homology"/>
<dbReference type="EMBL" id="CP037940">
    <property type="protein sequence ID" value="QBO35544.1"/>
    <property type="molecule type" value="Genomic_DNA"/>
</dbReference>
<keyword evidence="10" id="KW-1185">Reference proteome</keyword>
<dbReference type="OrthoDB" id="9804366at2"/>
<dbReference type="InterPro" id="IPR015421">
    <property type="entry name" value="PyrdxlP-dep_Trfase_major"/>
</dbReference>
<protein>
    <submittedName>
        <fullName evidence="9">Cysteine desulfurase</fullName>
    </submittedName>
</protein>
<evidence type="ECO:0000256" key="5">
    <source>
        <dbReference type="ARBA" id="ARBA00023004"/>
    </source>
</evidence>
<reference evidence="10" key="1">
    <citation type="submission" date="2019-03" db="EMBL/GenBank/DDBJ databases">
        <title>Weissella sp. 26KH-42 Genome sequencing.</title>
        <authorList>
            <person name="Heo J."/>
            <person name="Kim S.-J."/>
            <person name="Kim J.-S."/>
            <person name="Hong S.-B."/>
            <person name="Kwon S.-W."/>
        </authorList>
    </citation>
    <scope>NUCLEOTIDE SEQUENCE [LARGE SCALE GENOMIC DNA]</scope>
    <source>
        <strain evidence="10">26KH-42</strain>
    </source>
</reference>
<dbReference type="InterPro" id="IPR020578">
    <property type="entry name" value="Aminotrans_V_PyrdxlP_BS"/>
</dbReference>
<dbReference type="PIRSF" id="PIRSF005572">
    <property type="entry name" value="NifS"/>
    <property type="match status" value="1"/>
</dbReference>
<dbReference type="InterPro" id="IPR016454">
    <property type="entry name" value="Cysteine_dSase"/>
</dbReference>
<dbReference type="KEGG" id="wei:EQG49_03265"/>
<keyword evidence="6" id="KW-0411">Iron-sulfur</keyword>
<evidence type="ECO:0000256" key="1">
    <source>
        <dbReference type="ARBA" id="ARBA00001933"/>
    </source>
</evidence>
<keyword evidence="3" id="KW-0479">Metal-binding</keyword>
<dbReference type="PROSITE" id="PS00595">
    <property type="entry name" value="AA_TRANSFER_CLASS_5"/>
    <property type="match status" value="1"/>
</dbReference>
<dbReference type="FunFam" id="3.40.640.10:FF:000084">
    <property type="entry name" value="IscS-like cysteine desulfurase"/>
    <property type="match status" value="1"/>
</dbReference>
<keyword evidence="4" id="KW-0663">Pyridoxal phosphate</keyword>
<sequence>MIYFDNSATTQADPTAVETYSKVSANIWGNPSSLHNFGEQAFNLLEQSRKQIADLLGVSLSEILFTSGGTEGDNWVIKGTAIEKRAFGKHLITSQVEHPAVQNSMEQLEQLGFEVTYLPVDSEGRVSAADVKAAIRPDTILVSIMGVNNEIGAIQPIDEIGDVLMDYPKIHFHVDAVQTVGKGLHDLVFHPRVDFATFSGHKFHAPRGIGFMYMKRGKRIAPLMTGGGQERNLRSGTENLPAIAAMAKALRLVLDDEADKVERERSIRQAIMDHIKDLPNVTLFSQANDHFAPHILTFSLDGVRGETIVHAFEEHGIYISTTSACSSKKEQASSTLMAMHTPEHLATSAVRVSLDASNTMAQAEEFIKVFDVLYDGFQKVFAKNLADAR</sequence>
<evidence type="ECO:0000313" key="9">
    <source>
        <dbReference type="EMBL" id="QBO35544.1"/>
    </source>
</evidence>
<evidence type="ECO:0000256" key="3">
    <source>
        <dbReference type="ARBA" id="ARBA00022723"/>
    </source>
</evidence>
<dbReference type="PANTHER" id="PTHR11601">
    <property type="entry name" value="CYSTEINE DESULFURYLASE FAMILY MEMBER"/>
    <property type="match status" value="1"/>
</dbReference>
<dbReference type="InterPro" id="IPR015422">
    <property type="entry name" value="PyrdxlP-dep_Trfase_small"/>
</dbReference>
<evidence type="ECO:0000256" key="2">
    <source>
        <dbReference type="ARBA" id="ARBA00006490"/>
    </source>
</evidence>
<dbReference type="PANTHER" id="PTHR11601:SF50">
    <property type="entry name" value="CYSTEINE DESULFURASE ISCS 2-RELATED"/>
    <property type="match status" value="1"/>
</dbReference>
<evidence type="ECO:0000256" key="4">
    <source>
        <dbReference type="ARBA" id="ARBA00022898"/>
    </source>
</evidence>
<organism evidence="9 10">
    <name type="scientific">Periweissella cryptocerci</name>
    <dbReference type="NCBI Taxonomy" id="2506420"/>
    <lineage>
        <taxon>Bacteria</taxon>
        <taxon>Bacillati</taxon>
        <taxon>Bacillota</taxon>
        <taxon>Bacilli</taxon>
        <taxon>Lactobacillales</taxon>
        <taxon>Lactobacillaceae</taxon>
        <taxon>Periweissella</taxon>
    </lineage>
</organism>